<dbReference type="AlphaFoldDB" id="A0A517QKU4"/>
<gene>
    <name evidence="2" type="ORF">Mal48_14670</name>
</gene>
<accession>A0A517QKU4</accession>
<name>A0A517QKU4_9PLAN</name>
<keyword evidence="3" id="KW-1185">Reference proteome</keyword>
<sequence>MKAEVNMRNSFRIDCLSTIVLRTGCDSANVVQSSESERSEFMDQPTELSQTELQSSKSKDASSEKIFRQRLLPVFSSPNPSSCTECHLSSVALKDYIRPSAAETFSALLTQGLVNVDDPKTSKILTFI</sequence>
<dbReference type="KEGG" id="tpol:Mal48_14670"/>
<proteinExistence type="predicted"/>
<protein>
    <submittedName>
        <fullName evidence="2">Uncharacterized protein</fullName>
    </submittedName>
</protein>
<dbReference type="EMBL" id="CP036267">
    <property type="protein sequence ID" value="QDT32224.1"/>
    <property type="molecule type" value="Genomic_DNA"/>
</dbReference>
<feature type="compositionally biased region" description="Polar residues" evidence="1">
    <location>
        <begin position="46"/>
        <end position="56"/>
    </location>
</feature>
<feature type="region of interest" description="Disordered" evidence="1">
    <location>
        <begin position="32"/>
        <end position="62"/>
    </location>
</feature>
<evidence type="ECO:0000313" key="2">
    <source>
        <dbReference type="EMBL" id="QDT32224.1"/>
    </source>
</evidence>
<evidence type="ECO:0000313" key="3">
    <source>
        <dbReference type="Proteomes" id="UP000315724"/>
    </source>
</evidence>
<organism evidence="2 3">
    <name type="scientific">Thalassoglobus polymorphus</name>
    <dbReference type="NCBI Taxonomy" id="2527994"/>
    <lineage>
        <taxon>Bacteria</taxon>
        <taxon>Pseudomonadati</taxon>
        <taxon>Planctomycetota</taxon>
        <taxon>Planctomycetia</taxon>
        <taxon>Planctomycetales</taxon>
        <taxon>Planctomycetaceae</taxon>
        <taxon>Thalassoglobus</taxon>
    </lineage>
</organism>
<reference evidence="2 3" key="1">
    <citation type="submission" date="2019-02" db="EMBL/GenBank/DDBJ databases">
        <title>Deep-cultivation of Planctomycetes and their phenomic and genomic characterization uncovers novel biology.</title>
        <authorList>
            <person name="Wiegand S."/>
            <person name="Jogler M."/>
            <person name="Boedeker C."/>
            <person name="Pinto D."/>
            <person name="Vollmers J."/>
            <person name="Rivas-Marin E."/>
            <person name="Kohn T."/>
            <person name="Peeters S.H."/>
            <person name="Heuer A."/>
            <person name="Rast P."/>
            <person name="Oberbeckmann S."/>
            <person name="Bunk B."/>
            <person name="Jeske O."/>
            <person name="Meyerdierks A."/>
            <person name="Storesund J.E."/>
            <person name="Kallscheuer N."/>
            <person name="Luecker S."/>
            <person name="Lage O.M."/>
            <person name="Pohl T."/>
            <person name="Merkel B.J."/>
            <person name="Hornburger P."/>
            <person name="Mueller R.-W."/>
            <person name="Bruemmer F."/>
            <person name="Labrenz M."/>
            <person name="Spormann A.M."/>
            <person name="Op den Camp H."/>
            <person name="Overmann J."/>
            <person name="Amann R."/>
            <person name="Jetten M.S.M."/>
            <person name="Mascher T."/>
            <person name="Medema M.H."/>
            <person name="Devos D.P."/>
            <person name="Kaster A.-K."/>
            <person name="Ovreas L."/>
            <person name="Rohde M."/>
            <person name="Galperin M.Y."/>
            <person name="Jogler C."/>
        </authorList>
    </citation>
    <scope>NUCLEOTIDE SEQUENCE [LARGE SCALE GENOMIC DNA]</scope>
    <source>
        <strain evidence="2 3">Mal48</strain>
    </source>
</reference>
<evidence type="ECO:0000256" key="1">
    <source>
        <dbReference type="SAM" id="MobiDB-lite"/>
    </source>
</evidence>
<dbReference type="Proteomes" id="UP000315724">
    <property type="component" value="Chromosome"/>
</dbReference>